<gene>
    <name evidence="1" type="ORF">Vadar_026228</name>
</gene>
<protein>
    <submittedName>
        <fullName evidence="1">Uncharacterized protein</fullName>
    </submittedName>
</protein>
<sequence length="425" mass="48432">MSTSNQKRRADTQLIRNDEPEETHQEEEEEEEDPQLICQYSVPEIPSHIIFDILSRLPIKTLFNCRRVCKDWLSLISDPLFAKFHLSRSQVSLLMNPIGHYPNPGILNLVDFQISPSTFPQNAVMKLVPEINLPKIAFNNAYNSLLNSCNGLLCLCEPDTLDPIYVCNPILGEFITLPECTEMKMCCSHTSAFGFSPKTNQYKVLRFFHPWVINPQNGKKEVRDYPEGEIYTLGEGSWRSIGTIPSNFENFSFNTFLNGAIHWLDFDFGCPDLIYCFDFGSEQFRGVPEPSGLSSVEKFWTHMKVGVLQGCLSLCDYFDGEHAAIWVMKDYGVKESWSKDFVIPKMSIASMSLVNYYEPITVFEDGKILISFTGDALFLYDPKLQHYEDVQILGITSMFHVIAHVSSLVSLRDVAKGQTLKMCRS</sequence>
<evidence type="ECO:0000313" key="2">
    <source>
        <dbReference type="Proteomes" id="UP000828048"/>
    </source>
</evidence>
<reference evidence="1 2" key="1">
    <citation type="journal article" date="2021" name="Hortic Res">
        <title>High-quality reference genome and annotation aids understanding of berry development for evergreen blueberry (Vaccinium darrowii).</title>
        <authorList>
            <person name="Yu J."/>
            <person name="Hulse-Kemp A.M."/>
            <person name="Babiker E."/>
            <person name="Staton M."/>
        </authorList>
    </citation>
    <scope>NUCLEOTIDE SEQUENCE [LARGE SCALE GENOMIC DNA]</scope>
    <source>
        <strain evidence="2">cv. NJ 8807/NJ 8810</strain>
        <tissue evidence="1">Young leaf</tissue>
    </source>
</reference>
<dbReference type="EMBL" id="CM037154">
    <property type="protein sequence ID" value="KAH7861445.1"/>
    <property type="molecule type" value="Genomic_DNA"/>
</dbReference>
<dbReference type="Proteomes" id="UP000828048">
    <property type="component" value="Chromosome 4"/>
</dbReference>
<comment type="caution">
    <text evidence="1">The sequence shown here is derived from an EMBL/GenBank/DDBJ whole genome shotgun (WGS) entry which is preliminary data.</text>
</comment>
<keyword evidence="2" id="KW-1185">Reference proteome</keyword>
<proteinExistence type="predicted"/>
<evidence type="ECO:0000313" key="1">
    <source>
        <dbReference type="EMBL" id="KAH7861445.1"/>
    </source>
</evidence>
<accession>A0ACB7Z694</accession>
<name>A0ACB7Z694_9ERIC</name>
<organism evidence="1 2">
    <name type="scientific">Vaccinium darrowii</name>
    <dbReference type="NCBI Taxonomy" id="229202"/>
    <lineage>
        <taxon>Eukaryota</taxon>
        <taxon>Viridiplantae</taxon>
        <taxon>Streptophyta</taxon>
        <taxon>Embryophyta</taxon>
        <taxon>Tracheophyta</taxon>
        <taxon>Spermatophyta</taxon>
        <taxon>Magnoliopsida</taxon>
        <taxon>eudicotyledons</taxon>
        <taxon>Gunneridae</taxon>
        <taxon>Pentapetalae</taxon>
        <taxon>asterids</taxon>
        <taxon>Ericales</taxon>
        <taxon>Ericaceae</taxon>
        <taxon>Vaccinioideae</taxon>
        <taxon>Vaccinieae</taxon>
        <taxon>Vaccinium</taxon>
    </lineage>
</organism>